<dbReference type="SUPFAM" id="SSF47895">
    <property type="entry name" value="Transducin (alpha subunit), insertion domain"/>
    <property type="match status" value="1"/>
</dbReference>
<proteinExistence type="inferred from homology"/>
<dbReference type="GeneID" id="103030277"/>
<dbReference type="FunFam" id="3.40.50.300:FF:002307">
    <property type="entry name" value="Guanine nucleotide-binding protein G(k) subunit alpha"/>
    <property type="match status" value="1"/>
</dbReference>
<feature type="binding site" evidence="9">
    <location>
        <position position="300"/>
    </location>
    <ligand>
        <name>GTP</name>
        <dbReference type="ChEBI" id="CHEBI:37565"/>
    </ligand>
</feature>
<dbReference type="EMBL" id="JAICCE010000024">
    <property type="protein sequence ID" value="KAG9260777.1"/>
    <property type="molecule type" value="Genomic_DNA"/>
</dbReference>
<dbReference type="GO" id="GO:0005525">
    <property type="term" value="F:GTP binding"/>
    <property type="evidence" value="ECO:0007669"/>
    <property type="project" value="UniProtKB-KW"/>
</dbReference>
<dbReference type="PANTHER" id="PTHR10218:SF68">
    <property type="entry name" value="GUANINE NUCLEOTIDE-BINDING PROTEIN G(T) SUBUNIT ALPHA-2"/>
    <property type="match status" value="1"/>
</dbReference>
<evidence type="ECO:0000313" key="11">
    <source>
        <dbReference type="EMBL" id="KAG9260777.1"/>
    </source>
</evidence>
<dbReference type="Proteomes" id="UP000752171">
    <property type="component" value="Unassembled WGS sequence"/>
</dbReference>
<evidence type="ECO:0000256" key="10">
    <source>
        <dbReference type="PIRSR" id="PIRSR601019-2"/>
    </source>
</evidence>
<dbReference type="Proteomes" id="UP000694621">
    <property type="component" value="Unplaced"/>
</dbReference>
<dbReference type="InterPro" id="IPR001408">
    <property type="entry name" value="Gprotein_alpha_I"/>
</dbReference>
<feature type="binding site" evidence="9">
    <location>
        <begin position="17"/>
        <end position="22"/>
    </location>
    <ligand>
        <name>GTP</name>
        <dbReference type="ChEBI" id="CHEBI:37565"/>
    </ligand>
</feature>
<gene>
    <name evidence="12" type="primary">LOC103030277</name>
    <name evidence="11" type="synonym">GNAT2</name>
    <name evidence="11" type="ORF">AMEX_G27082</name>
</gene>
<keyword evidence="4 9" id="KW-0547">Nucleotide-binding</keyword>
<dbReference type="GO" id="GO:0005737">
    <property type="term" value="C:cytoplasm"/>
    <property type="evidence" value="ECO:0007669"/>
    <property type="project" value="TreeGrafter"/>
</dbReference>
<dbReference type="OMA" id="VNCIHEA"/>
<dbReference type="PANTHER" id="PTHR10218">
    <property type="entry name" value="GTP-BINDING PROTEIN ALPHA SUBUNIT"/>
    <property type="match status" value="1"/>
</dbReference>
<keyword evidence="3 10" id="KW-0479">Metal-binding</keyword>
<keyword evidence="8" id="KW-0449">Lipoprotein</keyword>
<evidence type="ECO:0000256" key="4">
    <source>
        <dbReference type="ARBA" id="ARBA00022741"/>
    </source>
</evidence>
<evidence type="ECO:0000256" key="3">
    <source>
        <dbReference type="ARBA" id="ARBA00022723"/>
    </source>
</evidence>
<feature type="binding site" evidence="10">
    <location>
        <position position="21"/>
    </location>
    <ligand>
        <name>Mg(2+)</name>
        <dbReference type="ChEBI" id="CHEBI:18420"/>
    </ligand>
</feature>
<evidence type="ECO:0000256" key="7">
    <source>
        <dbReference type="ARBA" id="ARBA00023224"/>
    </source>
</evidence>
<comment type="similarity">
    <text evidence="1">Belongs to the G-alpha family. G(i/o/t/z) subfamily.</text>
</comment>
<feature type="binding site" evidence="9">
    <location>
        <begin position="124"/>
        <end position="125"/>
    </location>
    <ligand>
        <name>GTP</name>
        <dbReference type="ChEBI" id="CHEBI:37565"/>
    </ligand>
</feature>
<evidence type="ECO:0000313" key="14">
    <source>
        <dbReference type="Proteomes" id="UP000752171"/>
    </source>
</evidence>
<evidence type="ECO:0000256" key="9">
    <source>
        <dbReference type="PIRSR" id="PIRSR601019-1"/>
    </source>
</evidence>
<dbReference type="SUPFAM" id="SSF52540">
    <property type="entry name" value="P-loop containing nucleoside triphosphate hydrolases"/>
    <property type="match status" value="1"/>
</dbReference>
<dbReference type="GO" id="GO:0007188">
    <property type="term" value="P:adenylate cyclase-modulating G protein-coupled receptor signaling pathway"/>
    <property type="evidence" value="ECO:0007669"/>
    <property type="project" value="InterPro"/>
</dbReference>
<dbReference type="GO" id="GO:0001664">
    <property type="term" value="F:G protein-coupled receptor binding"/>
    <property type="evidence" value="ECO:0007669"/>
    <property type="project" value="TreeGrafter"/>
</dbReference>
<sequence length="327" mass="36870">MGSSEKSIKVLLLGAEESGKSTIMKQMKILYRGGYTKEEQLEYKAVVYGNILQAALAITSGMEILQIKFDTPTTTDDGKKLQKLGDTVEEGTMPSELVEILKSLWRDSGFQAAIERSAEYQLTDSAAYYLSDLDRISAPDYIPNDLDVLYARVKNTEIVEEQFTLKDYNFRMFVGGGQRSERKKWITCFEDAACIIFCAALNSYDMALVEDEEVNRMHESLHLFNSICNHKFFAGTSLVLFLNKKDLFKEKISKVPLSTCFPNYSGSNTFDDASNYIKQQFEDLNTNKGGKPIYTHMTCAVDTKDIESNFSTVADTIIKNLKECGQL</sequence>
<reference evidence="12" key="2">
    <citation type="submission" date="2025-05" db="UniProtKB">
        <authorList>
            <consortium name="Ensembl"/>
        </authorList>
    </citation>
    <scope>IDENTIFICATION</scope>
</reference>
<dbReference type="SMART" id="SM00275">
    <property type="entry name" value="G_alpha"/>
    <property type="match status" value="1"/>
</dbReference>
<dbReference type="GO" id="GO:0005834">
    <property type="term" value="C:heterotrimeric G-protein complex"/>
    <property type="evidence" value="ECO:0007669"/>
    <property type="project" value="TreeGrafter"/>
</dbReference>
<dbReference type="InterPro" id="IPR027417">
    <property type="entry name" value="P-loop_NTPase"/>
</dbReference>
<dbReference type="GO" id="GO:0001917">
    <property type="term" value="C:photoreceptor inner segment"/>
    <property type="evidence" value="ECO:0007669"/>
    <property type="project" value="TreeGrafter"/>
</dbReference>
<dbReference type="GO" id="GO:0001750">
    <property type="term" value="C:photoreceptor outer segment"/>
    <property type="evidence" value="ECO:0007669"/>
    <property type="project" value="TreeGrafter"/>
</dbReference>
<protein>
    <submittedName>
        <fullName evidence="12">G protein subunit alpha transducin 2</fullName>
    </submittedName>
    <submittedName>
        <fullName evidence="11">Guanine nucleotide-binding protein G(T) subunit alpha-2-like isoform X3</fullName>
    </submittedName>
</protein>
<dbReference type="CDD" id="cd00066">
    <property type="entry name" value="G-alpha"/>
    <property type="match status" value="1"/>
</dbReference>
<feature type="binding site" evidence="9">
    <location>
        <begin position="243"/>
        <end position="246"/>
    </location>
    <ligand>
        <name>GTP</name>
        <dbReference type="ChEBI" id="CHEBI:37565"/>
    </ligand>
</feature>
<comment type="subunit">
    <text evidence="2">G proteins are composed of 3 units; alpha, beta and gamma. The alpha chain contains the guanine nucleotide binding site.</text>
</comment>
<evidence type="ECO:0000256" key="8">
    <source>
        <dbReference type="ARBA" id="ARBA00023288"/>
    </source>
</evidence>
<dbReference type="GO" id="GO:0001580">
    <property type="term" value="P:detection of chemical stimulus involved in sensory perception of bitter taste"/>
    <property type="evidence" value="ECO:0007669"/>
    <property type="project" value="TreeGrafter"/>
</dbReference>
<evidence type="ECO:0000256" key="5">
    <source>
        <dbReference type="ARBA" id="ARBA00022842"/>
    </source>
</evidence>
<name>A0A8B9HD56_ASTMX</name>
<organism evidence="12 13">
    <name type="scientific">Astyanax mexicanus</name>
    <name type="common">Blind cave fish</name>
    <name type="synonym">Astyanax fasciatus mexicanus</name>
    <dbReference type="NCBI Taxonomy" id="7994"/>
    <lineage>
        <taxon>Eukaryota</taxon>
        <taxon>Metazoa</taxon>
        <taxon>Chordata</taxon>
        <taxon>Craniata</taxon>
        <taxon>Vertebrata</taxon>
        <taxon>Euteleostomi</taxon>
        <taxon>Actinopterygii</taxon>
        <taxon>Neopterygii</taxon>
        <taxon>Teleostei</taxon>
        <taxon>Ostariophysi</taxon>
        <taxon>Characiformes</taxon>
        <taxon>Characoidei</taxon>
        <taxon>Acestrorhamphidae</taxon>
        <taxon>Acestrorhamphinae</taxon>
        <taxon>Astyanax</taxon>
    </lineage>
</organism>
<dbReference type="InterPro" id="IPR001019">
    <property type="entry name" value="Gprotein_alpha_su"/>
</dbReference>
<dbReference type="AlphaFoldDB" id="A0A8B9HD56"/>
<dbReference type="GO" id="GO:0032502">
    <property type="term" value="P:developmental process"/>
    <property type="evidence" value="ECO:0007669"/>
    <property type="project" value="UniProtKB-ARBA"/>
</dbReference>
<dbReference type="PROSITE" id="PS51882">
    <property type="entry name" value="G_ALPHA"/>
    <property type="match status" value="1"/>
</dbReference>
<dbReference type="RefSeq" id="XP_049327812.1">
    <property type="nucleotide sequence ID" value="XM_049471855.1"/>
</dbReference>
<dbReference type="PRINTS" id="PR00441">
    <property type="entry name" value="GPROTEINAI"/>
</dbReference>
<evidence type="ECO:0000313" key="12">
    <source>
        <dbReference type="Ensembl" id="ENSAMXP00005010903.1"/>
    </source>
</evidence>
<dbReference type="FunFam" id="1.10.400.10:FF:000007">
    <property type="entry name" value="Guanine nucleotide-binding protein subunit alpha"/>
    <property type="match status" value="1"/>
</dbReference>
<dbReference type="Gene3D" id="3.40.50.300">
    <property type="entry name" value="P-loop containing nucleotide triphosphate hydrolases"/>
    <property type="match status" value="1"/>
</dbReference>
<evidence type="ECO:0000256" key="6">
    <source>
        <dbReference type="ARBA" id="ARBA00023134"/>
    </source>
</evidence>
<dbReference type="Pfam" id="PF00503">
    <property type="entry name" value="G-alpha"/>
    <property type="match status" value="1"/>
</dbReference>
<dbReference type="GO" id="GO:0046872">
    <property type="term" value="F:metal ion binding"/>
    <property type="evidence" value="ECO:0007669"/>
    <property type="project" value="UniProtKB-KW"/>
</dbReference>
<keyword evidence="5 10" id="KW-0460">Magnesium</keyword>
<dbReference type="GO" id="GO:0003924">
    <property type="term" value="F:GTPase activity"/>
    <property type="evidence" value="ECO:0007669"/>
    <property type="project" value="InterPro"/>
</dbReference>
<dbReference type="GO" id="GO:0031683">
    <property type="term" value="F:G-protein beta/gamma-subunit complex binding"/>
    <property type="evidence" value="ECO:0007669"/>
    <property type="project" value="InterPro"/>
</dbReference>
<keyword evidence="6 9" id="KW-0342">GTP-binding</keyword>
<dbReference type="PRINTS" id="PR00318">
    <property type="entry name" value="GPROTEINA"/>
</dbReference>
<dbReference type="Gene3D" id="1.10.400.10">
    <property type="entry name" value="GI Alpha 1, domain 2-like"/>
    <property type="match status" value="1"/>
</dbReference>
<accession>A0A8B9HD56</accession>
<dbReference type="InterPro" id="IPR011025">
    <property type="entry name" value="GproteinA_insert"/>
</dbReference>
<keyword evidence="7" id="KW-0807">Transducer</keyword>
<dbReference type="Ensembl" id="ENSAMXT00005012119.1">
    <property type="protein sequence ID" value="ENSAMXP00005010903.1"/>
    <property type="gene ID" value="ENSAMXG00005006051.1"/>
</dbReference>
<evidence type="ECO:0000256" key="1">
    <source>
        <dbReference type="ARBA" id="ARBA00006628"/>
    </source>
</evidence>
<evidence type="ECO:0000313" key="13">
    <source>
        <dbReference type="Proteomes" id="UP000694621"/>
    </source>
</evidence>
<evidence type="ECO:0000256" key="2">
    <source>
        <dbReference type="ARBA" id="ARBA00011356"/>
    </source>
</evidence>
<dbReference type="OrthoDB" id="5817230at2759"/>
<reference evidence="11 14" key="1">
    <citation type="submission" date="2021-07" db="EMBL/GenBank/DDBJ databases">
        <authorList>
            <person name="Imarazene B."/>
            <person name="Zahm M."/>
            <person name="Klopp C."/>
            <person name="Cabau C."/>
            <person name="Beille S."/>
            <person name="Jouanno E."/>
            <person name="Castinel A."/>
            <person name="Lluch J."/>
            <person name="Gil L."/>
            <person name="Kuchtly C."/>
            <person name="Lopez Roques C."/>
            <person name="Donnadieu C."/>
            <person name="Parrinello H."/>
            <person name="Journot L."/>
            <person name="Du K."/>
            <person name="Schartl M."/>
            <person name="Retaux S."/>
            <person name="Guiguen Y."/>
        </authorList>
    </citation>
    <scope>NUCLEOTIDE SEQUENCE [LARGE SCALE GENOMIC DNA]</scope>
    <source>
        <strain evidence="11">Pach_M1</strain>
        <tissue evidence="11">Testis</tissue>
    </source>
</reference>